<dbReference type="EMBL" id="JAHLQI010000007">
    <property type="protein sequence ID" value="MBU5491347.1"/>
    <property type="molecule type" value="Genomic_DNA"/>
</dbReference>
<keyword evidence="3" id="KW-1185">Reference proteome</keyword>
<reference evidence="2 3" key="1">
    <citation type="submission" date="2021-06" db="EMBL/GenBank/DDBJ databases">
        <authorList>
            <person name="Sun Q."/>
            <person name="Li D."/>
        </authorList>
    </citation>
    <scope>NUCLEOTIDE SEQUENCE [LARGE SCALE GENOMIC DNA]</scope>
    <source>
        <strain evidence="2 3">MSJd-7</strain>
    </source>
</reference>
<dbReference type="GO" id="GO:0032259">
    <property type="term" value="P:methylation"/>
    <property type="evidence" value="ECO:0007669"/>
    <property type="project" value="UniProtKB-KW"/>
</dbReference>
<dbReference type="PROSITE" id="PS51331">
    <property type="entry name" value="THYX"/>
    <property type="match status" value="1"/>
</dbReference>
<dbReference type="PANTHER" id="PTHR34934:SF1">
    <property type="entry name" value="FLAVIN-DEPENDENT THYMIDYLATE SYNTHASE"/>
    <property type="match status" value="1"/>
</dbReference>
<dbReference type="RefSeq" id="WP_216471056.1">
    <property type="nucleotide sequence ID" value="NZ_JAHLQI010000007.1"/>
</dbReference>
<dbReference type="EC" id="2.1.1.148" evidence="1"/>
<dbReference type="GO" id="GO:0050797">
    <property type="term" value="F:thymidylate synthase (FAD) activity"/>
    <property type="evidence" value="ECO:0007669"/>
    <property type="project" value="UniProtKB-EC"/>
</dbReference>
<name>A0ABS6EVY9_9FIRM</name>
<keyword evidence="2" id="KW-0808">Transferase</keyword>
<proteinExistence type="predicted"/>
<dbReference type="NCBIfam" id="TIGR02170">
    <property type="entry name" value="thyX"/>
    <property type="match status" value="1"/>
</dbReference>
<protein>
    <recommendedName>
        <fullName evidence="1">FAD-dependent thymidylate synthase</fullName>
        <ecNumber evidence="1">2.1.1.148</ecNumber>
    </recommendedName>
</protein>
<organism evidence="2 3">
    <name type="scientific">Butyricicoccus intestinisimiae</name>
    <dbReference type="NCBI Taxonomy" id="2841509"/>
    <lineage>
        <taxon>Bacteria</taxon>
        <taxon>Bacillati</taxon>
        <taxon>Bacillota</taxon>
        <taxon>Clostridia</taxon>
        <taxon>Eubacteriales</taxon>
        <taxon>Butyricicoccaceae</taxon>
        <taxon>Butyricicoccus</taxon>
    </lineage>
</organism>
<keyword evidence="2" id="KW-0489">Methyltransferase</keyword>
<dbReference type="Pfam" id="PF02511">
    <property type="entry name" value="Thy1"/>
    <property type="match status" value="1"/>
</dbReference>
<accession>A0ABS6EVY9</accession>
<sequence>MQVKLIAYTQGVKGQMPLDIVERCASVCYNSTPTTTHKIAKGCAKSGHMSVYEHVSFTFMIEDVSRALLAQLTRHRHAAYSVQSQRYCDMSNCRFVIPDSIENLKYADPYFLACLDEIRDTYVQLTEDFNVPKEDARAILPNATPTTLAFTVNARALVAISGQRLCNRAQKEIRELFQSIKKEVAVVCPEIAALMLPKCEQHEVPFCEESNCCGKHKRLTELVK</sequence>
<evidence type="ECO:0000256" key="1">
    <source>
        <dbReference type="NCBIfam" id="TIGR02170"/>
    </source>
</evidence>
<evidence type="ECO:0000313" key="3">
    <source>
        <dbReference type="Proteomes" id="UP000783588"/>
    </source>
</evidence>
<dbReference type="CDD" id="cd20175">
    <property type="entry name" value="ThyX"/>
    <property type="match status" value="1"/>
</dbReference>
<comment type="caution">
    <text evidence="2">The sequence shown here is derived from an EMBL/GenBank/DDBJ whole genome shotgun (WGS) entry which is preliminary data.</text>
</comment>
<dbReference type="InterPro" id="IPR003669">
    <property type="entry name" value="Thymidylate_synthase_ThyX"/>
</dbReference>
<gene>
    <name evidence="2" type="primary">thyX</name>
    <name evidence="2" type="ORF">KQI75_12080</name>
</gene>
<dbReference type="PANTHER" id="PTHR34934">
    <property type="entry name" value="FLAVIN-DEPENDENT THYMIDYLATE SYNTHASE"/>
    <property type="match status" value="1"/>
</dbReference>
<dbReference type="Proteomes" id="UP000783588">
    <property type="component" value="Unassembled WGS sequence"/>
</dbReference>
<evidence type="ECO:0000313" key="2">
    <source>
        <dbReference type="EMBL" id="MBU5491347.1"/>
    </source>
</evidence>